<dbReference type="EMBL" id="JAPTGG010000007">
    <property type="protein sequence ID" value="MCZ0865477.1"/>
    <property type="molecule type" value="Genomic_DNA"/>
</dbReference>
<sequence>MSWLKTIYIFMVASSLVSSALAADPTRPPGFGNARIAKTQYHLNSVLLSDTRKVATINGRALSVGETINGATVLSITHTLVRLDKNGRIIELKPKRASIRQEK</sequence>
<organism evidence="2 3">
    <name type="scientific">Dasania phycosphaerae</name>
    <dbReference type="NCBI Taxonomy" id="2950436"/>
    <lineage>
        <taxon>Bacteria</taxon>
        <taxon>Pseudomonadati</taxon>
        <taxon>Pseudomonadota</taxon>
        <taxon>Gammaproteobacteria</taxon>
        <taxon>Cellvibrionales</taxon>
        <taxon>Spongiibacteraceae</taxon>
        <taxon>Dasania</taxon>
    </lineage>
</organism>
<keyword evidence="3" id="KW-1185">Reference proteome</keyword>
<feature type="chain" id="PRO_5039950617" description="MSHA biogenesis protein MshK" evidence="1">
    <location>
        <begin position="23"/>
        <end position="103"/>
    </location>
</feature>
<dbReference type="Proteomes" id="UP001069090">
    <property type="component" value="Unassembled WGS sequence"/>
</dbReference>
<reference evidence="2 3" key="1">
    <citation type="submission" date="2022-12" db="EMBL/GenBank/DDBJ databases">
        <title>Dasania phycosphaerae sp. nov., isolated from particulate material of the south coast of Korea.</title>
        <authorList>
            <person name="Jiang Y."/>
        </authorList>
    </citation>
    <scope>NUCLEOTIDE SEQUENCE [LARGE SCALE GENOMIC DNA]</scope>
    <source>
        <strain evidence="2 3">GY-19</strain>
    </source>
</reference>
<protein>
    <recommendedName>
        <fullName evidence="4">MSHA biogenesis protein MshK</fullName>
    </recommendedName>
</protein>
<evidence type="ECO:0000313" key="3">
    <source>
        <dbReference type="Proteomes" id="UP001069090"/>
    </source>
</evidence>
<name>A0A9J6RN95_9GAMM</name>
<comment type="caution">
    <text evidence="2">The sequence shown here is derived from an EMBL/GenBank/DDBJ whole genome shotgun (WGS) entry which is preliminary data.</text>
</comment>
<evidence type="ECO:0000313" key="2">
    <source>
        <dbReference type="EMBL" id="MCZ0865477.1"/>
    </source>
</evidence>
<gene>
    <name evidence="2" type="ORF">O0V09_09710</name>
</gene>
<dbReference type="RefSeq" id="WP_258331625.1">
    <property type="nucleotide sequence ID" value="NZ_JAPTGG010000007.1"/>
</dbReference>
<keyword evidence="1" id="KW-0732">Signal</keyword>
<dbReference type="AlphaFoldDB" id="A0A9J6RN95"/>
<evidence type="ECO:0008006" key="4">
    <source>
        <dbReference type="Google" id="ProtNLM"/>
    </source>
</evidence>
<accession>A0A9J6RN95</accession>
<feature type="signal peptide" evidence="1">
    <location>
        <begin position="1"/>
        <end position="22"/>
    </location>
</feature>
<evidence type="ECO:0000256" key="1">
    <source>
        <dbReference type="SAM" id="SignalP"/>
    </source>
</evidence>
<proteinExistence type="predicted"/>